<evidence type="ECO:0000256" key="3">
    <source>
        <dbReference type="ARBA" id="ARBA00022840"/>
    </source>
</evidence>
<keyword evidence="3 4" id="KW-0067">ATP-binding</keyword>
<dbReference type="PANTHER" id="PTHR43585">
    <property type="entry name" value="FUMIPYRROLE BIOSYNTHESIS PROTEIN C"/>
    <property type="match status" value="1"/>
</dbReference>
<name>A0A5E4ZBZ2_9BURK</name>
<evidence type="ECO:0000259" key="5">
    <source>
        <dbReference type="PROSITE" id="PS50975"/>
    </source>
</evidence>
<keyword evidence="1 6" id="KW-0436">Ligase</keyword>
<dbReference type="SUPFAM" id="SSF56059">
    <property type="entry name" value="Glutathione synthetase ATP-binding domain-like"/>
    <property type="match status" value="1"/>
</dbReference>
<proteinExistence type="predicted"/>
<dbReference type="PROSITE" id="PS50975">
    <property type="entry name" value="ATP_GRASP"/>
    <property type="match status" value="1"/>
</dbReference>
<evidence type="ECO:0000313" key="6">
    <source>
        <dbReference type="EMBL" id="VVE58901.1"/>
    </source>
</evidence>
<dbReference type="PANTHER" id="PTHR43585:SF2">
    <property type="entry name" value="ATP-GRASP ENZYME FSQD"/>
    <property type="match status" value="1"/>
</dbReference>
<dbReference type="GO" id="GO:0016874">
    <property type="term" value="F:ligase activity"/>
    <property type="evidence" value="ECO:0007669"/>
    <property type="project" value="UniProtKB-KW"/>
</dbReference>
<reference evidence="6 7" key="1">
    <citation type="submission" date="2019-08" db="EMBL/GenBank/DDBJ databases">
        <authorList>
            <person name="Peeters C."/>
        </authorList>
    </citation>
    <scope>NUCLEOTIDE SEQUENCE [LARGE SCALE GENOMIC DNA]</scope>
    <source>
        <strain evidence="6 7">LMG 31112</strain>
    </source>
</reference>
<gene>
    <name evidence="6" type="primary">ddaF_1</name>
    <name evidence="6" type="ORF">PHO31112_05394</name>
</gene>
<evidence type="ECO:0000313" key="7">
    <source>
        <dbReference type="Proteomes" id="UP000343317"/>
    </source>
</evidence>
<evidence type="ECO:0000256" key="1">
    <source>
        <dbReference type="ARBA" id="ARBA00022598"/>
    </source>
</evidence>
<protein>
    <submittedName>
        <fullName evidence="6">Dapdiamide A synthase</fullName>
        <ecNumber evidence="6">6.3.2.47</ecNumber>
    </submittedName>
</protein>
<accession>A0A5E4ZBZ2</accession>
<dbReference type="Pfam" id="PF13535">
    <property type="entry name" value="ATP-grasp_4"/>
    <property type="match status" value="1"/>
</dbReference>
<dbReference type="Pfam" id="PF18603">
    <property type="entry name" value="LAL_C2"/>
    <property type="match status" value="1"/>
</dbReference>
<organism evidence="6 7">
    <name type="scientific">Pandoraea horticolens</name>
    <dbReference type="NCBI Taxonomy" id="2508298"/>
    <lineage>
        <taxon>Bacteria</taxon>
        <taxon>Pseudomonadati</taxon>
        <taxon>Pseudomonadota</taxon>
        <taxon>Betaproteobacteria</taxon>
        <taxon>Burkholderiales</taxon>
        <taxon>Burkholderiaceae</taxon>
        <taxon>Pandoraea</taxon>
    </lineage>
</organism>
<dbReference type="InterPro" id="IPR052032">
    <property type="entry name" value="ATP-dep_AA_Ligase"/>
</dbReference>
<dbReference type="Gene3D" id="3.40.50.20">
    <property type="match status" value="1"/>
</dbReference>
<feature type="domain" description="ATP-grasp" evidence="5">
    <location>
        <begin position="111"/>
        <end position="300"/>
    </location>
</feature>
<sequence>MKHVLIIGGWTENYEAALRLGYRVTGFAAINQRTLLSNDVLAQCEFWDVDASDVPQALLCAMQLNRAAPISGVFSFTEKGLETAAVIASVLGVPGNELDGNVRTRNKQLTRTAMAGTALDNVAWRVAYGESDVVAFFESHGPLVIKPMNGVGSEGVNVIRDAQALRTDLGKRAFPVLVEAYIEGSEYSVETISLAGEHSVLAVTQKTLTDNLVEMQHLMPAPIGSDEQLALEQAVVLLLSTMGIRNSVAHSEFRLNRDEAGRLHVYLIETQLRTGGGRIWKLLELCRGIDVFSVLIGGVVDSAHDLPTLTAPRPCLAYFPRFGQGIVHHIEGLADVAAAPGVEFVDLEISEGKPTNAYVSSATRNGSIIVSASNHTELLTRRDEALAMLRVTVDPA</sequence>
<dbReference type="InterPro" id="IPR040570">
    <property type="entry name" value="LAL_C2"/>
</dbReference>
<dbReference type="EMBL" id="CABPSM010000038">
    <property type="protein sequence ID" value="VVE58901.1"/>
    <property type="molecule type" value="Genomic_DNA"/>
</dbReference>
<evidence type="ECO:0000256" key="2">
    <source>
        <dbReference type="ARBA" id="ARBA00022741"/>
    </source>
</evidence>
<dbReference type="EC" id="6.3.2.47" evidence="6"/>
<dbReference type="AlphaFoldDB" id="A0A5E4ZBZ2"/>
<dbReference type="Proteomes" id="UP000343317">
    <property type="component" value="Unassembled WGS sequence"/>
</dbReference>
<dbReference type="RefSeq" id="WP_150624746.1">
    <property type="nucleotide sequence ID" value="NZ_CABPSM010000038.1"/>
</dbReference>
<dbReference type="Gene3D" id="3.30.470.20">
    <property type="entry name" value="ATP-grasp fold, B domain"/>
    <property type="match status" value="1"/>
</dbReference>
<keyword evidence="2 4" id="KW-0547">Nucleotide-binding</keyword>
<evidence type="ECO:0000256" key="4">
    <source>
        <dbReference type="PROSITE-ProRule" id="PRU00409"/>
    </source>
</evidence>
<dbReference type="GO" id="GO:0005524">
    <property type="term" value="F:ATP binding"/>
    <property type="evidence" value="ECO:0007669"/>
    <property type="project" value="UniProtKB-UniRule"/>
</dbReference>
<dbReference type="InterPro" id="IPR011761">
    <property type="entry name" value="ATP-grasp"/>
</dbReference>
<keyword evidence="7" id="KW-1185">Reference proteome</keyword>
<dbReference type="GO" id="GO:0046872">
    <property type="term" value="F:metal ion binding"/>
    <property type="evidence" value="ECO:0007669"/>
    <property type="project" value="InterPro"/>
</dbReference>